<dbReference type="PANTHER" id="PTHR16441">
    <property type="entry name" value="FIDIPIDINE"/>
    <property type="match status" value="1"/>
</dbReference>
<keyword evidence="3 4" id="KW-0175">Coiled coil</keyword>
<evidence type="ECO:0000313" key="8">
    <source>
        <dbReference type="Proteomes" id="UP000218231"/>
    </source>
</evidence>
<dbReference type="AlphaFoldDB" id="A0A2A2KMV7"/>
<comment type="caution">
    <text evidence="7">The sequence shown here is derived from an EMBL/GenBank/DDBJ whole genome shotgun (WGS) entry which is preliminary data.</text>
</comment>
<dbReference type="InterPro" id="IPR019159">
    <property type="entry name" value="CCDC93_CC"/>
</dbReference>
<feature type="coiled-coil region" evidence="4">
    <location>
        <begin position="182"/>
        <end position="287"/>
    </location>
</feature>
<name>A0A2A2KMV7_9BILA</name>
<reference evidence="7 8" key="1">
    <citation type="journal article" date="2017" name="Curr. Biol.">
        <title>Genome architecture and evolution of a unichromosomal asexual nematode.</title>
        <authorList>
            <person name="Fradin H."/>
            <person name="Zegar C."/>
            <person name="Gutwein M."/>
            <person name="Lucas J."/>
            <person name="Kovtun M."/>
            <person name="Corcoran D."/>
            <person name="Baugh L.R."/>
            <person name="Kiontke K."/>
            <person name="Gunsalus K."/>
            <person name="Fitch D.H."/>
            <person name="Piano F."/>
        </authorList>
    </citation>
    <scope>NUCLEOTIDE SEQUENCE [LARGE SCALE GENOMIC DNA]</scope>
    <source>
        <strain evidence="7">PF1309</strain>
    </source>
</reference>
<evidence type="ECO:0000313" key="7">
    <source>
        <dbReference type="EMBL" id="PAV75220.1"/>
    </source>
</evidence>
<evidence type="ECO:0000256" key="2">
    <source>
        <dbReference type="ARBA" id="ARBA00016765"/>
    </source>
</evidence>
<feature type="domain" description="CCDC93 N-terminal" evidence="6">
    <location>
        <begin position="20"/>
        <end position="127"/>
    </location>
</feature>
<evidence type="ECO:0000256" key="3">
    <source>
        <dbReference type="ARBA" id="ARBA00023054"/>
    </source>
</evidence>
<dbReference type="Pfam" id="PF21673">
    <property type="entry name" value="CCDC93_N"/>
    <property type="match status" value="1"/>
</dbReference>
<comment type="similarity">
    <text evidence="1">Belongs to the CCDC93 family.</text>
</comment>
<dbReference type="PANTHER" id="PTHR16441:SF0">
    <property type="entry name" value="COILED-COIL DOMAIN-CONTAINING PROTEIN 93"/>
    <property type="match status" value="1"/>
</dbReference>
<accession>A0A2A2KMV7</accession>
<keyword evidence="8" id="KW-1185">Reference proteome</keyword>
<dbReference type="InterPro" id="IPR039116">
    <property type="entry name" value="CCDC93"/>
</dbReference>
<proteinExistence type="inferred from homology"/>
<dbReference type="OrthoDB" id="16092at2759"/>
<dbReference type="Pfam" id="PF09762">
    <property type="entry name" value="CCDC93_CC"/>
    <property type="match status" value="1"/>
</dbReference>
<dbReference type="STRING" id="2018661.A0A2A2KMV7"/>
<dbReference type="GO" id="GO:0006893">
    <property type="term" value="P:Golgi to plasma membrane transport"/>
    <property type="evidence" value="ECO:0007669"/>
    <property type="project" value="TreeGrafter"/>
</dbReference>
<evidence type="ECO:0000256" key="4">
    <source>
        <dbReference type="SAM" id="Coils"/>
    </source>
</evidence>
<evidence type="ECO:0000259" key="5">
    <source>
        <dbReference type="Pfam" id="PF09762"/>
    </source>
</evidence>
<gene>
    <name evidence="7" type="ORF">WR25_20328</name>
</gene>
<dbReference type="EMBL" id="LIAE01008156">
    <property type="protein sequence ID" value="PAV75220.1"/>
    <property type="molecule type" value="Genomic_DNA"/>
</dbReference>
<dbReference type="Proteomes" id="UP000218231">
    <property type="component" value="Unassembled WGS sequence"/>
</dbReference>
<protein>
    <recommendedName>
        <fullName evidence="2">Coiled-coil domain-containing protein 93</fullName>
    </recommendedName>
</protein>
<evidence type="ECO:0000256" key="1">
    <source>
        <dbReference type="ARBA" id="ARBA00007219"/>
    </source>
</evidence>
<feature type="domain" description="CCDC93 coiled-coil" evidence="5">
    <location>
        <begin position="174"/>
        <end position="422"/>
    </location>
</feature>
<sequence length="423" mass="49386">MDYPSTSNAHQIQFEVRDDEEQKQKLEDCIQLLVASGYFRARISGLKPFDKIVGGLVWCISLCNLSLDVDLLYSDNATIKQKIQVTEKIVRVLPQLECPYSLEPHQIQGLDCIHIYPVVQWFVKKAMEGRVARADQQETLISTITDRHLGKVSKPKASPAAVVSRFIFEEEKKPRSSPSKEAKTAKDELRQLEERIRAAQEESALLDKELNEEVAQAEIIQRDLKELELEKQRRDQLKENLSESELEEIRRLVEEMEVVRADEKMTKHEMRDKIQQMEDRIERINLVGQIATDEDLIREWEHSEAALRQQRQLTGEATRKLMECQRQLDSTPSGNEMAQYQQRFIELYNQMATLNRTTKQYHTLYNTLIDVQEFIEKESTVLNNIEQVLPDATKNEYRDSFVKNLQEIQKKVESTHSKVRRKT</sequence>
<dbReference type="InterPro" id="IPR048747">
    <property type="entry name" value="CCDC93_N"/>
</dbReference>
<organism evidence="7 8">
    <name type="scientific">Diploscapter pachys</name>
    <dbReference type="NCBI Taxonomy" id="2018661"/>
    <lineage>
        <taxon>Eukaryota</taxon>
        <taxon>Metazoa</taxon>
        <taxon>Ecdysozoa</taxon>
        <taxon>Nematoda</taxon>
        <taxon>Chromadorea</taxon>
        <taxon>Rhabditida</taxon>
        <taxon>Rhabditina</taxon>
        <taxon>Rhabditomorpha</taxon>
        <taxon>Rhabditoidea</taxon>
        <taxon>Rhabditidae</taxon>
        <taxon>Diploscapter</taxon>
    </lineage>
</organism>
<evidence type="ECO:0000259" key="6">
    <source>
        <dbReference type="Pfam" id="PF21673"/>
    </source>
</evidence>